<evidence type="ECO:0000256" key="8">
    <source>
        <dbReference type="ARBA" id="ARBA00023042"/>
    </source>
</evidence>
<proteinExistence type="predicted"/>
<reference evidence="16" key="2">
    <citation type="journal article" date="2023" name="BMC Genomics">
        <title>Pest status, molecular evolution, and epigenetic factors derived from the genome assembly of Frankliniella fusca, a thysanopteran phytovirus vector.</title>
        <authorList>
            <person name="Catto M.A."/>
            <person name="Labadie P.E."/>
            <person name="Jacobson A.L."/>
            <person name="Kennedy G.G."/>
            <person name="Srinivasan R."/>
            <person name="Hunt B.G."/>
        </authorList>
    </citation>
    <scope>NUCLEOTIDE SEQUENCE</scope>
    <source>
        <strain evidence="16">PL_HMW_Pooled</strain>
    </source>
</reference>
<dbReference type="PROSITE" id="PS50054">
    <property type="entry name" value="TYR_PHOSPHATASE_DUAL"/>
    <property type="match status" value="1"/>
</dbReference>
<dbReference type="Gene3D" id="3.30.470.30">
    <property type="entry name" value="DNA ligase/mRNA capping enzyme"/>
    <property type="match status" value="1"/>
</dbReference>
<dbReference type="InterPro" id="IPR029058">
    <property type="entry name" value="AB_hydrolase_fold"/>
</dbReference>
<dbReference type="GO" id="GO:0006629">
    <property type="term" value="P:lipid metabolic process"/>
    <property type="evidence" value="ECO:0007669"/>
    <property type="project" value="InterPro"/>
</dbReference>
<dbReference type="PANTHER" id="PTHR10367:SF17">
    <property type="entry name" value="MRNA-CAPPING ENZYME"/>
    <property type="match status" value="1"/>
</dbReference>
<dbReference type="SUPFAM" id="SSF50249">
    <property type="entry name" value="Nucleic acid-binding proteins"/>
    <property type="match status" value="1"/>
</dbReference>
<keyword evidence="4" id="KW-0808">Transferase</keyword>
<feature type="chain" id="PRO_5042146951" description="mRNA guanylyltransferase" evidence="13">
    <location>
        <begin position="27"/>
        <end position="1016"/>
    </location>
</feature>
<dbReference type="Proteomes" id="UP001219518">
    <property type="component" value="Unassembled WGS sequence"/>
</dbReference>
<dbReference type="InterPro" id="IPR000387">
    <property type="entry name" value="Tyr_Pase_dom"/>
</dbReference>
<feature type="region of interest" description="Disordered" evidence="12">
    <location>
        <begin position="616"/>
        <end position="668"/>
    </location>
</feature>
<comment type="caution">
    <text evidence="16">The sequence shown here is derived from an EMBL/GenBank/DDBJ whole genome shotgun (WGS) entry which is preliminary data.</text>
</comment>
<name>A0AAE1H196_9NEOP</name>
<dbReference type="GO" id="GO:0016787">
    <property type="term" value="F:hydrolase activity"/>
    <property type="evidence" value="ECO:0007669"/>
    <property type="project" value="UniProtKB-KW"/>
</dbReference>
<keyword evidence="9" id="KW-0342">GTP-binding</keyword>
<keyword evidence="17" id="KW-1185">Reference proteome</keyword>
<dbReference type="GO" id="GO:0008374">
    <property type="term" value="F:O-acyltransferase activity"/>
    <property type="evidence" value="ECO:0007669"/>
    <property type="project" value="InterPro"/>
</dbReference>
<dbReference type="GO" id="GO:0005524">
    <property type="term" value="F:ATP binding"/>
    <property type="evidence" value="ECO:0007669"/>
    <property type="project" value="InterPro"/>
</dbReference>
<evidence type="ECO:0000256" key="6">
    <source>
        <dbReference type="ARBA" id="ARBA00022741"/>
    </source>
</evidence>
<keyword evidence="10" id="KW-0539">Nucleus</keyword>
<reference evidence="16" key="1">
    <citation type="submission" date="2021-07" db="EMBL/GenBank/DDBJ databases">
        <authorList>
            <person name="Catto M.A."/>
            <person name="Jacobson A."/>
            <person name="Kennedy G."/>
            <person name="Labadie P."/>
            <person name="Hunt B.G."/>
            <person name="Srinivasan R."/>
        </authorList>
    </citation>
    <scope>NUCLEOTIDE SEQUENCE</scope>
    <source>
        <strain evidence="16">PL_HMW_Pooled</strain>
        <tissue evidence="16">Head</tissue>
    </source>
</reference>
<dbReference type="SUPFAM" id="SSF53474">
    <property type="entry name" value="alpha/beta-Hydrolases"/>
    <property type="match status" value="1"/>
</dbReference>
<dbReference type="Gene3D" id="3.40.50.1820">
    <property type="entry name" value="alpha/beta hydrolase"/>
    <property type="match status" value="2"/>
</dbReference>
<organism evidence="16 17">
    <name type="scientific">Frankliniella fusca</name>
    <dbReference type="NCBI Taxonomy" id="407009"/>
    <lineage>
        <taxon>Eukaryota</taxon>
        <taxon>Metazoa</taxon>
        <taxon>Ecdysozoa</taxon>
        <taxon>Arthropoda</taxon>
        <taxon>Hexapoda</taxon>
        <taxon>Insecta</taxon>
        <taxon>Pterygota</taxon>
        <taxon>Neoptera</taxon>
        <taxon>Paraneoptera</taxon>
        <taxon>Thysanoptera</taxon>
        <taxon>Terebrantia</taxon>
        <taxon>Thripoidea</taxon>
        <taxon>Thripidae</taxon>
        <taxon>Frankliniella</taxon>
    </lineage>
</organism>
<dbReference type="PANTHER" id="PTHR10367">
    <property type="entry name" value="MRNA-CAPPING ENZYME"/>
    <property type="match status" value="1"/>
</dbReference>
<protein>
    <recommendedName>
        <fullName evidence="2">mRNA guanylyltransferase</fullName>
        <ecNumber evidence="2">2.7.7.50</ecNumber>
    </recommendedName>
</protein>
<dbReference type="InterPro" id="IPR001339">
    <property type="entry name" value="mRNA_cap_enzyme_adenylation"/>
</dbReference>
<sequence length="1016" mass="116109">MPFTSRRVGIIVSVITVMSLGYIVSSAPASSNVFPVIMSDGGSQIDAKLSKSQVVHYVCEKNTNDYFNIWLNLELLVPIVIDCWIDNIRLVYNSTTRKTETPPGVETRVPGFGDPAVVEWLDPSQASPGAYFKDIGNMLVQQGFNRNTSLRGAPYDFRRAPNEHQEFFKAFKILVEETYKVNGKKPVILLAHSMGGPMTLVFLQQQSQKWKDQYVRALVTLSGAWGGSVKALKVFAVGDDLGSYVLRESILREMQITSPSLSWLLPSPLFWKESEVLVQTGTNNYTIKDLKAFFDDINYPLGWEMRKDVEPFSLNFAPPGVEVHCLHGFGVDTVDRLVFKPGKFPDGYPSFMNGDGDGTVNKRSLEGCLHWASQQKQKVYHQTFPKVDHMGILKDIKVLEYLKKLIMDKLNDNIRIVTPTGTIMDDNRGPGPIPDRWLLCPRKANNLIAGKFLAFKTPLDKRYNDQIPPQHFFYPSMLFSVMDSYKVKLGLWIDLTNTSRFYRKEDVENLGAKYVKLQCRGHGETPNGDQTNTFVNLCDKFIRTNPLECIGVHCTHGFNRTGFLVISYMVEKMDYSVDAALREFALVRPPGIYKVDYIEELFQRYGDINDMPLAPERPDWCREYDDGDGDGEQDDNENGDESESSNGSSIGNKRRGKNKKNPVFMPGVPGVTVVHEPKMTAVQRRAQEMCGWKKGGFPGSQPVSMDMKNITFLAEKPYRVSWKADGTRYMMLILGKNEIFFLDRDNSVFQVENLSFRKKKDMHRHLENTLLDGEMVIDKTETGESIPRYLVYDIIRLDGKDLSSQPFYPVRYHCIREEIVDTRNNAIRKGIVNKNIEPFSVRLKEFWDLTTTAYLLSEKFAKKLSHDPDGLIFQSSRDPYVPGQCPDSLKWKPLSHNSVDFKAKIIVESGTGIVPKKIFQLFCGGMDHPFGTMRYTKDLKDMNNKIVECKFNNGQWEFMRERTDKSFPNSYNTAMAVFNSIRDPVTQDYLLDYIERFRWRADDNDLMPPPSKIRRC</sequence>
<feature type="signal peptide" evidence="13">
    <location>
        <begin position="1"/>
        <end position="26"/>
    </location>
</feature>
<dbReference type="FunFam" id="2.40.50.140:FF:000291">
    <property type="entry name" value="mRNA-capping enzyme"/>
    <property type="match status" value="1"/>
</dbReference>
<keyword evidence="3" id="KW-0507">mRNA processing</keyword>
<evidence type="ECO:0000256" key="1">
    <source>
        <dbReference type="ARBA" id="ARBA00004123"/>
    </source>
</evidence>
<dbReference type="InterPro" id="IPR013846">
    <property type="entry name" value="mRNA_cap_enzyme_C"/>
</dbReference>
<dbReference type="FunFam" id="3.30.470.30:FF:000040">
    <property type="entry name" value="mRNA-capping enzyme"/>
    <property type="match status" value="1"/>
</dbReference>
<dbReference type="Gene3D" id="3.90.190.10">
    <property type="entry name" value="Protein tyrosine phosphatase superfamily"/>
    <property type="match status" value="1"/>
</dbReference>
<evidence type="ECO:0000256" key="4">
    <source>
        <dbReference type="ARBA" id="ARBA00022679"/>
    </source>
</evidence>
<evidence type="ECO:0000313" key="16">
    <source>
        <dbReference type="EMBL" id="KAK3912683.1"/>
    </source>
</evidence>
<dbReference type="GO" id="GO:0006370">
    <property type="term" value="P:7-methylguanosine mRNA capping"/>
    <property type="evidence" value="ECO:0007669"/>
    <property type="project" value="UniProtKB-KW"/>
</dbReference>
<evidence type="ECO:0000259" key="15">
    <source>
        <dbReference type="PROSITE" id="PS50056"/>
    </source>
</evidence>
<dbReference type="InterPro" id="IPR051029">
    <property type="entry name" value="mRNA_Capping_Enz/RNA_Phosphat"/>
</dbReference>
<keyword evidence="5" id="KW-0548">Nucleotidyltransferase</keyword>
<dbReference type="Pfam" id="PF01331">
    <property type="entry name" value="mRNA_cap_enzyme"/>
    <property type="match status" value="1"/>
</dbReference>
<dbReference type="AlphaFoldDB" id="A0AAE1H196"/>
<dbReference type="FunFam" id="3.90.190.10:FF:000040">
    <property type="entry name" value="mRNA-capping enzyme"/>
    <property type="match status" value="1"/>
</dbReference>
<dbReference type="InterPro" id="IPR012340">
    <property type="entry name" value="NA-bd_OB-fold"/>
</dbReference>
<gene>
    <name evidence="16" type="ORF">KUF71_022271</name>
</gene>
<feature type="domain" description="Tyrosine specific protein phosphatases" evidence="15">
    <location>
        <begin position="532"/>
        <end position="599"/>
    </location>
</feature>
<evidence type="ECO:0000256" key="13">
    <source>
        <dbReference type="SAM" id="SignalP"/>
    </source>
</evidence>
<dbReference type="CDD" id="cd17664">
    <property type="entry name" value="Mce1_N"/>
    <property type="match status" value="1"/>
</dbReference>
<evidence type="ECO:0000256" key="11">
    <source>
        <dbReference type="ARBA" id="ARBA00044624"/>
    </source>
</evidence>
<dbReference type="Pfam" id="PF03919">
    <property type="entry name" value="mRNA_cap_C"/>
    <property type="match status" value="1"/>
</dbReference>
<evidence type="ECO:0000313" key="17">
    <source>
        <dbReference type="Proteomes" id="UP001219518"/>
    </source>
</evidence>
<comment type="subcellular location">
    <subcellularLocation>
        <location evidence="1">Nucleus</location>
    </subcellularLocation>
</comment>
<dbReference type="Gene3D" id="2.40.50.140">
    <property type="entry name" value="Nucleic acid-binding proteins"/>
    <property type="match status" value="1"/>
</dbReference>
<dbReference type="SUPFAM" id="SSF56091">
    <property type="entry name" value="DNA ligase/mRNA capping enzyme, catalytic domain"/>
    <property type="match status" value="1"/>
</dbReference>
<dbReference type="Pfam" id="PF02450">
    <property type="entry name" value="LCAT"/>
    <property type="match status" value="1"/>
</dbReference>
<evidence type="ECO:0000256" key="5">
    <source>
        <dbReference type="ARBA" id="ARBA00022695"/>
    </source>
</evidence>
<dbReference type="GO" id="GO:0005525">
    <property type="term" value="F:GTP binding"/>
    <property type="evidence" value="ECO:0007669"/>
    <property type="project" value="UniProtKB-KW"/>
</dbReference>
<keyword evidence="6" id="KW-0547">Nucleotide-binding</keyword>
<evidence type="ECO:0000256" key="7">
    <source>
        <dbReference type="ARBA" id="ARBA00022801"/>
    </source>
</evidence>
<comment type="catalytic activity">
    <reaction evidence="11">
        <text>a 5'-end diphospho-ribonucleoside in mRNA + GTP + H(+) = a 5'-end (5'-triphosphoguanosine)-ribonucleoside in mRNA + diphosphate</text>
        <dbReference type="Rhea" id="RHEA:67012"/>
        <dbReference type="Rhea" id="RHEA-COMP:17165"/>
        <dbReference type="Rhea" id="RHEA-COMP:17166"/>
        <dbReference type="ChEBI" id="CHEBI:15378"/>
        <dbReference type="ChEBI" id="CHEBI:33019"/>
        <dbReference type="ChEBI" id="CHEBI:37565"/>
        <dbReference type="ChEBI" id="CHEBI:167616"/>
        <dbReference type="ChEBI" id="CHEBI:167617"/>
        <dbReference type="EC" id="2.7.7.50"/>
    </reaction>
    <physiologicalReaction direction="left-to-right" evidence="11">
        <dbReference type="Rhea" id="RHEA:67013"/>
    </physiologicalReaction>
</comment>
<dbReference type="GO" id="GO:0004484">
    <property type="term" value="F:mRNA guanylyltransferase activity"/>
    <property type="evidence" value="ECO:0007669"/>
    <property type="project" value="UniProtKB-EC"/>
</dbReference>
<keyword evidence="8" id="KW-0506">mRNA capping</keyword>
<dbReference type="SUPFAM" id="SSF52799">
    <property type="entry name" value="(Phosphotyrosine protein) phosphatases II"/>
    <property type="match status" value="1"/>
</dbReference>
<dbReference type="EC" id="2.7.7.50" evidence="2"/>
<dbReference type="CDD" id="cd07895">
    <property type="entry name" value="Adenylation_mRNA_capping"/>
    <property type="match status" value="1"/>
</dbReference>
<accession>A0AAE1H196</accession>
<evidence type="ECO:0000256" key="3">
    <source>
        <dbReference type="ARBA" id="ARBA00022664"/>
    </source>
</evidence>
<dbReference type="PROSITE" id="PS00383">
    <property type="entry name" value="TYR_PHOSPHATASE_1"/>
    <property type="match status" value="1"/>
</dbReference>
<keyword evidence="7" id="KW-0378">Hydrolase</keyword>
<dbReference type="EMBL" id="JAHWGI010000297">
    <property type="protein sequence ID" value="KAK3912683.1"/>
    <property type="molecule type" value="Genomic_DNA"/>
</dbReference>
<dbReference type="InterPro" id="IPR020422">
    <property type="entry name" value="TYR_PHOSPHATASE_DUAL_dom"/>
</dbReference>
<dbReference type="PROSITE" id="PS50056">
    <property type="entry name" value="TYR_PHOSPHATASE_2"/>
    <property type="match status" value="1"/>
</dbReference>
<evidence type="ECO:0000256" key="12">
    <source>
        <dbReference type="SAM" id="MobiDB-lite"/>
    </source>
</evidence>
<dbReference type="InterPro" id="IPR016130">
    <property type="entry name" value="Tyr_Pase_AS"/>
</dbReference>
<dbReference type="InterPro" id="IPR003386">
    <property type="entry name" value="LACT/PDAT_acylTrfase"/>
</dbReference>
<evidence type="ECO:0000256" key="2">
    <source>
        <dbReference type="ARBA" id="ARBA00012475"/>
    </source>
</evidence>
<keyword evidence="13" id="KW-0732">Signal</keyword>
<evidence type="ECO:0000259" key="14">
    <source>
        <dbReference type="PROSITE" id="PS50054"/>
    </source>
</evidence>
<dbReference type="InterPro" id="IPR029021">
    <property type="entry name" value="Prot-tyrosine_phosphatase-like"/>
</dbReference>
<feature type="compositionally biased region" description="Acidic residues" evidence="12">
    <location>
        <begin position="625"/>
        <end position="643"/>
    </location>
</feature>
<evidence type="ECO:0000256" key="10">
    <source>
        <dbReference type="ARBA" id="ARBA00023242"/>
    </source>
</evidence>
<dbReference type="Gene3D" id="3.30.1490.430">
    <property type="match status" value="1"/>
</dbReference>
<dbReference type="GO" id="GO:0005634">
    <property type="term" value="C:nucleus"/>
    <property type="evidence" value="ECO:0007669"/>
    <property type="project" value="UniProtKB-SubCell"/>
</dbReference>
<feature type="domain" description="Tyrosine-protein phosphatase" evidence="14">
    <location>
        <begin position="462"/>
        <end position="611"/>
    </location>
</feature>
<evidence type="ECO:0000256" key="9">
    <source>
        <dbReference type="ARBA" id="ARBA00023134"/>
    </source>
</evidence>